<sequence>MGLFSVLTDDFDAHTNTYQFQTQDELRSSVRLPLVHFTRILCKPILLFSINAVYLLCSLTNDNVSCGRKLLSLEILEQGLNLIINVPTFKISKLADGRPAEAHAKVEERNLAPKCWKSCFEWPGSRLFRNHKQIMPDQLGHQSNNIRLVEFSPHERMKDKQLLVPGWDNLKCLHHPAVSQPPAPAASHQPRCEPQILPPGQKPWVSLGPAVVLGVPGLVPRREINGNTLQPVFSIHSAAADGRMHGYLSTLHARFCGSLLWHPGVALCTQTFVGSFEYMQTEFSHSPLATALNYKAPNKTKN</sequence>
<dbReference type="Proteomes" id="UP000054805">
    <property type="component" value="Unassembled WGS sequence"/>
</dbReference>
<evidence type="ECO:0000313" key="2">
    <source>
        <dbReference type="Proteomes" id="UP000054805"/>
    </source>
</evidence>
<gene>
    <name evidence="1" type="ORF">T4B_6628</name>
</gene>
<comment type="caution">
    <text evidence="1">The sequence shown here is derived from an EMBL/GenBank/DDBJ whole genome shotgun (WGS) entry which is preliminary data.</text>
</comment>
<organism evidence="1 2">
    <name type="scientific">Trichinella pseudospiralis</name>
    <name type="common">Parasitic roundworm</name>
    <dbReference type="NCBI Taxonomy" id="6337"/>
    <lineage>
        <taxon>Eukaryota</taxon>
        <taxon>Metazoa</taxon>
        <taxon>Ecdysozoa</taxon>
        <taxon>Nematoda</taxon>
        <taxon>Enoplea</taxon>
        <taxon>Dorylaimia</taxon>
        <taxon>Trichinellida</taxon>
        <taxon>Trichinellidae</taxon>
        <taxon>Trichinella</taxon>
    </lineage>
</organism>
<proteinExistence type="predicted"/>
<dbReference type="EMBL" id="JYDS01000026">
    <property type="protein sequence ID" value="KRZ31301.1"/>
    <property type="molecule type" value="Genomic_DNA"/>
</dbReference>
<evidence type="ECO:0000313" key="1">
    <source>
        <dbReference type="EMBL" id="KRZ31301.1"/>
    </source>
</evidence>
<name>A0A0V1J9M2_TRIPS</name>
<accession>A0A0V1J9M2</accession>
<keyword evidence="2" id="KW-1185">Reference proteome</keyword>
<protein>
    <submittedName>
        <fullName evidence="1">Uncharacterized protein</fullName>
    </submittedName>
</protein>
<dbReference type="AlphaFoldDB" id="A0A0V1J9M2"/>
<reference evidence="1 2" key="1">
    <citation type="submission" date="2015-01" db="EMBL/GenBank/DDBJ databases">
        <title>Evolution of Trichinella species and genotypes.</title>
        <authorList>
            <person name="Korhonen P.K."/>
            <person name="Edoardo P."/>
            <person name="Giuseppe L.R."/>
            <person name="Gasser R.B."/>
        </authorList>
    </citation>
    <scope>NUCLEOTIDE SEQUENCE [LARGE SCALE GENOMIC DNA]</scope>
    <source>
        <strain evidence="1">ISS588</strain>
    </source>
</reference>